<dbReference type="PANTHER" id="PTHR15239:SF6">
    <property type="entry name" value="RIBOSOME QUALITY CONTROL COMPLEX SUBUNIT NEMF"/>
    <property type="match status" value="1"/>
</dbReference>
<evidence type="ECO:0000256" key="2">
    <source>
        <dbReference type="SAM" id="MobiDB-lite"/>
    </source>
</evidence>
<organism evidence="4">
    <name type="scientific">hydrothermal vent metagenome</name>
    <dbReference type="NCBI Taxonomy" id="652676"/>
    <lineage>
        <taxon>unclassified sequences</taxon>
        <taxon>metagenomes</taxon>
        <taxon>ecological metagenomes</taxon>
    </lineage>
</organism>
<dbReference type="GO" id="GO:1990112">
    <property type="term" value="C:RQC complex"/>
    <property type="evidence" value="ECO:0007669"/>
    <property type="project" value="TreeGrafter"/>
</dbReference>
<name>A0A3B1BEH6_9ZZZZ</name>
<accession>A0A3B1BEH6</accession>
<dbReference type="Gene3D" id="2.30.310.10">
    <property type="entry name" value="ibrinogen binding protein from staphylococcus aureus domain"/>
    <property type="match status" value="1"/>
</dbReference>
<keyword evidence="1" id="KW-0175">Coiled coil</keyword>
<sequence length="483" mass="54740">MNISRAQLQMVTNELSRGIDGAFVNKIIQLDEFDLALQLRKESDNLFLLISLSPLHGRLHLLKEPPKNRIDTLSFANTLKKTITRTRLSSIRQINEDRVVRLDFGGEEIRWSLIAEFTGTTGNLYLIDSEEKVIAIALGRKSRNQTGKRYIPLQPNFDRGDSEAPKVNIESTGENKFQFNFALEEEYKKIARDDQLARAKTKALAPLKADLKKTMKRIKELRKRKEELEKYSGHKNIGDILQANFHKIKKGAPLVRATDPASEDQNEIEIAIDPALKPFENVSRYYKLFRKYQKGGPRVEADLESLSIKERELKEKIEKINSADVLSELGEYIPPPPKLKKQSSKSKHVKGEGGPRRFVTSDGFLALTGRSDRENDEITFKIANGRDLWLHARDYPGSHTLVKFPKGLKELPPNSLKEGAMLALKYSRAAKAGKGEVTYCYAKSVRRIKGAPPGKVMVTQDKTIHVRIDDAIIDAMKKRAARQ</sequence>
<dbReference type="GO" id="GO:0072344">
    <property type="term" value="P:rescue of stalled ribosome"/>
    <property type="evidence" value="ECO:0007669"/>
    <property type="project" value="TreeGrafter"/>
</dbReference>
<evidence type="ECO:0000256" key="1">
    <source>
        <dbReference type="SAM" id="Coils"/>
    </source>
</evidence>
<evidence type="ECO:0000259" key="3">
    <source>
        <dbReference type="Pfam" id="PF05670"/>
    </source>
</evidence>
<dbReference type="Pfam" id="PF05670">
    <property type="entry name" value="NFACT-R_1"/>
    <property type="match status" value="1"/>
</dbReference>
<gene>
    <name evidence="4" type="ORF">MNBD_NITROSPINAE02-194</name>
</gene>
<reference evidence="4" key="1">
    <citation type="submission" date="2018-06" db="EMBL/GenBank/DDBJ databases">
        <authorList>
            <person name="Zhirakovskaya E."/>
        </authorList>
    </citation>
    <scope>NUCLEOTIDE SEQUENCE</scope>
</reference>
<feature type="region of interest" description="Disordered" evidence="2">
    <location>
        <begin position="333"/>
        <end position="354"/>
    </location>
</feature>
<feature type="coiled-coil region" evidence="1">
    <location>
        <begin position="204"/>
        <end position="231"/>
    </location>
</feature>
<dbReference type="AlphaFoldDB" id="A0A3B1BEH6"/>
<dbReference type="GO" id="GO:0000049">
    <property type="term" value="F:tRNA binding"/>
    <property type="evidence" value="ECO:0007669"/>
    <property type="project" value="TreeGrafter"/>
</dbReference>
<feature type="domain" description="NFACT RNA-binding" evidence="3">
    <location>
        <begin position="357"/>
        <end position="458"/>
    </location>
</feature>
<dbReference type="Pfam" id="PF05833">
    <property type="entry name" value="NFACT_N"/>
    <property type="match status" value="2"/>
</dbReference>
<dbReference type="EMBL" id="UOGE01000010">
    <property type="protein sequence ID" value="VAX16509.1"/>
    <property type="molecule type" value="Genomic_DNA"/>
</dbReference>
<dbReference type="InterPro" id="IPR051608">
    <property type="entry name" value="RQC_Subunit_NEMF"/>
</dbReference>
<dbReference type="GO" id="GO:0043023">
    <property type="term" value="F:ribosomal large subunit binding"/>
    <property type="evidence" value="ECO:0007669"/>
    <property type="project" value="TreeGrafter"/>
</dbReference>
<dbReference type="InterPro" id="IPR008532">
    <property type="entry name" value="NFACT_RNA-bd"/>
</dbReference>
<proteinExistence type="predicted"/>
<feature type="compositionally biased region" description="Basic residues" evidence="2">
    <location>
        <begin position="338"/>
        <end position="348"/>
    </location>
</feature>
<dbReference type="PANTHER" id="PTHR15239">
    <property type="entry name" value="NUCLEAR EXPORT MEDIATOR FACTOR NEMF"/>
    <property type="match status" value="1"/>
</dbReference>
<evidence type="ECO:0000313" key="4">
    <source>
        <dbReference type="EMBL" id="VAX16509.1"/>
    </source>
</evidence>
<protein>
    <recommendedName>
        <fullName evidence="3">NFACT RNA-binding domain-containing protein</fullName>
    </recommendedName>
</protein>